<accession>A0ABT4AF26</accession>
<proteinExistence type="predicted"/>
<protein>
    <submittedName>
        <fullName evidence="1">Uncharacterized protein</fullName>
    </submittedName>
</protein>
<sequence>MAKTQVQDDDDVMVSLADVRRAMEQVGSDDPASLLGDGDIESVVDLLRETAQVE</sequence>
<comment type="caution">
    <text evidence="1">The sequence shown here is derived from an EMBL/GenBank/DDBJ whole genome shotgun (WGS) entry which is preliminary data.</text>
</comment>
<dbReference type="Proteomes" id="UP001207654">
    <property type="component" value="Unassembled WGS sequence"/>
</dbReference>
<evidence type="ECO:0000313" key="2">
    <source>
        <dbReference type="Proteomes" id="UP001207654"/>
    </source>
</evidence>
<dbReference type="RefSeq" id="WP_267538950.1">
    <property type="nucleotide sequence ID" value="NZ_JAPNKA010000001.1"/>
</dbReference>
<gene>
    <name evidence="1" type="ORF">OV287_38085</name>
</gene>
<reference evidence="1 2" key="1">
    <citation type="submission" date="2022-11" db="EMBL/GenBank/DDBJ databases">
        <title>Minimal conservation of predation-associated metabolite biosynthetic gene clusters underscores biosynthetic potential of Myxococcota including descriptions for ten novel species: Archangium lansinium sp. nov., Myxococcus landrumus sp. nov., Nannocystis bai.</title>
        <authorList>
            <person name="Ahearne A."/>
            <person name="Stevens C."/>
            <person name="Phillips K."/>
        </authorList>
    </citation>
    <scope>NUCLEOTIDE SEQUENCE [LARGE SCALE GENOMIC DNA]</scope>
    <source>
        <strain evidence="1 2">MIWBW</strain>
    </source>
</reference>
<evidence type="ECO:0000313" key="1">
    <source>
        <dbReference type="EMBL" id="MCY1080278.1"/>
    </source>
</evidence>
<name>A0ABT4AF26_9BACT</name>
<dbReference type="EMBL" id="JAPNKA010000001">
    <property type="protein sequence ID" value="MCY1080278.1"/>
    <property type="molecule type" value="Genomic_DNA"/>
</dbReference>
<keyword evidence="2" id="KW-1185">Reference proteome</keyword>
<organism evidence="1 2">
    <name type="scientific">Archangium lansingense</name>
    <dbReference type="NCBI Taxonomy" id="2995310"/>
    <lineage>
        <taxon>Bacteria</taxon>
        <taxon>Pseudomonadati</taxon>
        <taxon>Myxococcota</taxon>
        <taxon>Myxococcia</taxon>
        <taxon>Myxococcales</taxon>
        <taxon>Cystobacterineae</taxon>
        <taxon>Archangiaceae</taxon>
        <taxon>Archangium</taxon>
    </lineage>
</organism>